<dbReference type="InterPro" id="IPR042184">
    <property type="entry name" value="YqeY/Aim41_N"/>
</dbReference>
<dbReference type="PANTHER" id="PTHR28055">
    <property type="entry name" value="ALTERED INHERITANCE OF MITOCHONDRIA PROTEIN 41, MITOCHONDRIAL"/>
    <property type="match status" value="1"/>
</dbReference>
<dbReference type="Gene3D" id="1.10.1510.10">
    <property type="entry name" value="Uncharacterised protein YqeY/AIM41 PF09424, N-terminal domain"/>
    <property type="match status" value="1"/>
</dbReference>
<dbReference type="Proteomes" id="UP000658278">
    <property type="component" value="Unassembled WGS sequence"/>
</dbReference>
<dbReference type="InterPro" id="IPR003789">
    <property type="entry name" value="Asn/Gln_tRNA_amidoTrase-B-like"/>
</dbReference>
<organism evidence="1 2">
    <name type="scientific">Haloferula rosea</name>
    <dbReference type="NCBI Taxonomy" id="490093"/>
    <lineage>
        <taxon>Bacteria</taxon>
        <taxon>Pseudomonadati</taxon>
        <taxon>Verrucomicrobiota</taxon>
        <taxon>Verrucomicrobiia</taxon>
        <taxon>Verrucomicrobiales</taxon>
        <taxon>Verrucomicrobiaceae</taxon>
        <taxon>Haloferula</taxon>
    </lineage>
</organism>
<proteinExistence type="predicted"/>
<reference evidence="1" key="1">
    <citation type="submission" date="2021-01" db="EMBL/GenBank/DDBJ databases">
        <title>Modified the classification status of verrucomicrobia.</title>
        <authorList>
            <person name="Feng X."/>
        </authorList>
    </citation>
    <scope>NUCLEOTIDE SEQUENCE</scope>
    <source>
        <strain evidence="1">KCTC 22201</strain>
    </source>
</reference>
<dbReference type="InterPro" id="IPR019004">
    <property type="entry name" value="YqeY/Aim41"/>
</dbReference>
<comment type="caution">
    <text evidence="1">The sequence shown here is derived from an EMBL/GenBank/DDBJ whole genome shotgun (WGS) entry which is preliminary data.</text>
</comment>
<protein>
    <submittedName>
        <fullName evidence="1">GatB/YqeY domain-containing protein</fullName>
    </submittedName>
</protein>
<dbReference type="GO" id="GO:0016884">
    <property type="term" value="F:carbon-nitrogen ligase activity, with glutamine as amido-N-donor"/>
    <property type="evidence" value="ECO:0007669"/>
    <property type="project" value="InterPro"/>
</dbReference>
<dbReference type="RefSeq" id="WP_200280589.1">
    <property type="nucleotide sequence ID" value="NZ_JAENII010000010.1"/>
</dbReference>
<dbReference type="PANTHER" id="PTHR28055:SF1">
    <property type="entry name" value="ALTERED INHERITANCE OF MITOCHONDRIA PROTEIN 41, MITOCHONDRIAL"/>
    <property type="match status" value="1"/>
</dbReference>
<dbReference type="EMBL" id="JAENII010000010">
    <property type="protein sequence ID" value="MBK1828023.1"/>
    <property type="molecule type" value="Genomic_DNA"/>
</dbReference>
<sequence length="151" mass="16295">MSSLNDRIPQDLKEAMKAKDATRLTLIRALKTAMTNAAIEKGGLGTELTDAEVTAIVRKQLKQRQDSFKQFSDAGRDELAAKEQAEIEILEGYLPAAMSTDEVVALVEAVIAETGASTKADMGKVMGLLQKRSEGRADGKTLSQEVAKRLS</sequence>
<keyword evidence="2" id="KW-1185">Reference proteome</keyword>
<dbReference type="SUPFAM" id="SSF89095">
    <property type="entry name" value="GatB/YqeY motif"/>
    <property type="match status" value="1"/>
</dbReference>
<evidence type="ECO:0000313" key="1">
    <source>
        <dbReference type="EMBL" id="MBK1828023.1"/>
    </source>
</evidence>
<name>A0A934RC97_9BACT</name>
<dbReference type="Pfam" id="PF09424">
    <property type="entry name" value="YqeY"/>
    <property type="match status" value="1"/>
</dbReference>
<accession>A0A934RC97</accession>
<evidence type="ECO:0000313" key="2">
    <source>
        <dbReference type="Proteomes" id="UP000658278"/>
    </source>
</evidence>
<dbReference type="Gene3D" id="1.10.10.410">
    <property type="match status" value="1"/>
</dbReference>
<gene>
    <name evidence="1" type="ORF">JIN81_13410</name>
</gene>
<dbReference type="InterPro" id="IPR023168">
    <property type="entry name" value="GatB_Yqey_C_2"/>
</dbReference>
<dbReference type="AlphaFoldDB" id="A0A934RC97"/>